<protein>
    <recommendedName>
        <fullName evidence="1">CobN/magnesium chelatase domain-containing protein</fullName>
    </recommendedName>
</protein>
<evidence type="ECO:0000259" key="1">
    <source>
        <dbReference type="Pfam" id="PF02514"/>
    </source>
</evidence>
<feature type="domain" description="CobN/magnesium chelatase" evidence="1">
    <location>
        <begin position="154"/>
        <end position="1231"/>
    </location>
</feature>
<dbReference type="AlphaFoldDB" id="A0A268EV66"/>
<dbReference type="PANTHER" id="PTHR44119">
    <property type="entry name" value="MAGNESIUM-CHELATASE SUBUNIT CHLH, CHLOROPLASTIC"/>
    <property type="match status" value="1"/>
</dbReference>
<dbReference type="EMBL" id="NPBY01000032">
    <property type="protein sequence ID" value="PAD77010.1"/>
    <property type="molecule type" value="Genomic_DNA"/>
</dbReference>
<proteinExistence type="predicted"/>
<dbReference type="CDD" id="cd10150">
    <property type="entry name" value="CobN_like"/>
    <property type="match status" value="1"/>
</dbReference>
<sequence>MTGYRFTSRKEATRLKIVIFTTSHAAMKDLSLMYTNMETSLRSRIALSIFNIEGELSEEEWERVKARAEEAEFIIHDPHGTPAQTLSRLHRICAALDTEQVIVGGNAEGIQELFRLGSLRYDDIAGKHQHGKPHASADQAECREDLECYRSLVEYWRHAGIHNMQHMLGYIAARLGKKLDWPAVEPPAALKAAGIYDPCLKRPFDSIEAYRLTVPVRKELPTVAVLFMGYSYPLHTGDIVGSIIQDIRPFANVLPVAFASLVRVDPKRLKDLLMHGGTSGNKVDLIVNFVPFRLGAGPTGGKSEEMLSMLKELEAPMLHPFFLTRRERSDWELSAQGLTPSEFLVQMMLPELDGSIDTLPVAALSTRDYDEEMQLHTKELQLIEERAHRLVSRIRRYLALRSKPQSEKRIAIIGYNYPPGEGNLFQASLLDTFESISRLTAALKAHGYETDTFTGAELKERFLREGLINSGDWADERWSESLPRISTDQYVKNNQVFAKREDELREQWGEAPGSIMTIENEAFKIPGLISGNLFIGLQPSRGVHENPEAAYHDKSLLPHHQYLAFYQYIRDEFKADAILHVGTHGTIEFMAGKESGMSGDCVPDAMISDLPHFYAYYVGNPSEAMIAKRRTHAVLLGYQSPPFTASGLYGEYAALEGLLHEYREAERLNPARLPGLWRRLQEQAEALSLEADDLEQIESELYRMRRSLIPEGLHVLGEGYTHEQAAGHMRMILSHDNRALGSLQRIYATTLGWDYDQLLDGQHIDKLRTVDEHVEQAVRSFMQTSSIPDAPGGLNEELQARWQELWEKGMAAYHSTNAEQEIQQLLSALDGKYVPVRLAGDYIRNPEVLPSGYNLVQFDPRAIPTQTAASSGWKIAENTLKLYYKSRHQYPDTTALVMWGLETSRTQGETLGQILAYLGVRIKERGAMMPMAYEIVPLAELNRPRLNVIVHICGFFRDMFPEQMIMLHRIFQDISELDEPMDQNLFKRHSVKLYEQLRLAGAGHNEAWDLACARIYGPAEGEYGTSVTKLIETKQWEDESQLGEAFMSSLKHVYSSKYRGEDMYDLYKANLAAVDIVSQIRSNHEHEVTDLDHYYEFFGGLAKSVEIAKGTKAAIYITDSTGERALTEEVRKSVQRGVRTRLLNPKWMDGLLKHDYHGAQKIADRIENLLGLAATTHEVDSWIFSAVHKEYVADEQRSKQMRDNNRWAYHSMLETLLESHQRQYWQASDEELQMLHERYLELEGELESNE</sequence>
<accession>A0A268EV66</accession>
<name>A0A268EV66_9BACL</name>
<dbReference type="PANTHER" id="PTHR44119:SF1">
    <property type="entry name" value="MAGNESIUM-CHELATASE SUBUNIT CHLH, CHLOROPLASTIC"/>
    <property type="match status" value="1"/>
</dbReference>
<dbReference type="Proteomes" id="UP000215596">
    <property type="component" value="Unassembled WGS sequence"/>
</dbReference>
<dbReference type="InterPro" id="IPR003672">
    <property type="entry name" value="CobN/Mg_chltase"/>
</dbReference>
<gene>
    <name evidence="2" type="ORF">CHH67_10850</name>
</gene>
<organism evidence="2">
    <name type="scientific">Paenibacillus campinasensis</name>
    <dbReference type="NCBI Taxonomy" id="66347"/>
    <lineage>
        <taxon>Bacteria</taxon>
        <taxon>Bacillati</taxon>
        <taxon>Bacillota</taxon>
        <taxon>Bacilli</taxon>
        <taxon>Bacillales</taxon>
        <taxon>Paenibacillaceae</taxon>
        <taxon>Paenibacillus</taxon>
    </lineage>
</organism>
<reference evidence="2" key="1">
    <citation type="submission" date="2017-07" db="EMBL/GenBank/DDBJ databases">
        <title>Isolation and whole genome analysis of endospore-forming bacteria from heroin.</title>
        <authorList>
            <person name="Kalinowski J."/>
            <person name="Ahrens B."/>
            <person name="Al-Dilaimi A."/>
            <person name="Winkler A."/>
            <person name="Wibberg D."/>
            <person name="Schleenbecker U."/>
            <person name="Ruckert C."/>
            <person name="Wolfel R."/>
            <person name="Grass G."/>
        </authorList>
    </citation>
    <scope>NUCLEOTIDE SEQUENCE [LARGE SCALE GENOMIC DNA]</scope>
    <source>
        <strain evidence="2">7537-G1</strain>
    </source>
</reference>
<dbReference type="OrthoDB" id="9757976at2"/>
<evidence type="ECO:0000313" key="2">
    <source>
        <dbReference type="EMBL" id="PAD77010.1"/>
    </source>
</evidence>
<dbReference type="Pfam" id="PF02514">
    <property type="entry name" value="CobN-Mg_chel"/>
    <property type="match status" value="1"/>
</dbReference>
<comment type="caution">
    <text evidence="2">The sequence shown here is derived from an EMBL/GenBank/DDBJ whole genome shotgun (WGS) entry which is preliminary data.</text>
</comment>